<dbReference type="InterPro" id="IPR048800">
    <property type="entry name" value="Cac1-like_C"/>
</dbReference>
<gene>
    <name evidence="9" type="primary">LOC120258797</name>
</gene>
<keyword evidence="2" id="KW-0227">DNA damage</keyword>
<feature type="compositionally biased region" description="Basic and acidic residues" evidence="5">
    <location>
        <begin position="356"/>
        <end position="401"/>
    </location>
</feature>
<feature type="region of interest" description="Disordered" evidence="5">
    <location>
        <begin position="356"/>
        <end position="406"/>
    </location>
</feature>
<sequence>MAMADAAATLVENLEGTDVEVVKVRNPKNSKSMVKDQENVAKKALICRPDVKADVVMLDSSSGETCGASRSDINVENMVVDGSSAQSLKQTPESAKMVKGLLKRKRVSIEGNLAAEDMESLGRQCRCELDDLFEYYKEFSAIQMNLEAEVSSNNHMIACLLEENNLSFSKLVEEIYVKLKGREGITLASVKTSILYVGQRMIYGISKNEADVLEDTSDSCLWCWETRDMKLLPMNMRKIINIRRTARKKISERITALSGTLSLLSAPKNCDDYRIHVLKSSEKLGRTLNEAAIRSLVERLKQKNDANIAAKEGKLREKDIIKQVERNKQTAEKERKKLDRELQKEKIRSEKELKRLKEESEKVERRREKEEADLKRQLKRQQEEAERDQKRRQKEETESKKQLSIQKQATIMERFLKSKKNDSKGDNTEKVTSTTNMMAGSPVKSEIFVNATTSMMDATLSQQDCLSLEEIFRAHVAGWHKLSQHNRTCRWGVRHNPKMELVKELKIGPLEKPTTPNKLDCSIELGIVNLVDGCDESVSNDISCFTGRNFTRTTSKLSNKKLLQFDKSHRPAYYGTWSQKSTVVGPRHPLQKEPNLDYDVDSDEEWEEEDPGESLSDIDKDDEEETLDEGNMMNDDDEAEDGFFVPDGYLSENEGIQSEEDKSKCSPCCEPEAETEEFRILLRHQKYLCSWTDQALKKCQPLIISNLMHEKTELLMTEDLAGTAKLEQICLQAICMRACPGSSAVEIPANHDLLNSDHEISHSQKESFSSPMTSMAAIQDADLPKFVESIRSCSEGMNKVLESLQRKFPTTPKSQLRNKVREIASFVDNRWQVKQEILDKLGLSSSPAKPTRPRGISAFFSKRCLPPSGEPARVSVSPLKPCGKPEPMPEVHDLGISIWVLEASVGKPS</sequence>
<dbReference type="GO" id="GO:0006281">
    <property type="term" value="P:DNA repair"/>
    <property type="evidence" value="ECO:0007669"/>
    <property type="project" value="UniProtKB-KW"/>
</dbReference>
<dbReference type="Pfam" id="PF21796">
    <property type="entry name" value="Cac1_C"/>
    <property type="match status" value="1"/>
</dbReference>
<reference evidence="9" key="1">
    <citation type="submission" date="2025-08" db="UniProtKB">
        <authorList>
            <consortium name="RefSeq"/>
        </authorList>
    </citation>
    <scope>IDENTIFICATION</scope>
</reference>
<protein>
    <submittedName>
        <fullName evidence="9">Chromatin assembly factor 1 subunit FAS1</fullName>
    </submittedName>
</protein>
<dbReference type="Pfam" id="PF12253">
    <property type="entry name" value="CAF1A_dimeriz"/>
    <property type="match status" value="1"/>
</dbReference>
<name>A0AB40B4G8_DIOCR</name>
<dbReference type="InterPro" id="IPR022043">
    <property type="entry name" value="CAF1A_DD"/>
</dbReference>
<feature type="domain" description="Chromatin assembly factor 1 subunit Cac1-like C-terminal" evidence="7">
    <location>
        <begin position="783"/>
        <end position="833"/>
    </location>
</feature>
<dbReference type="GeneID" id="120258797"/>
<dbReference type="PANTHER" id="PTHR15272:SF0">
    <property type="entry name" value="CHROMATIN ASSEMBLY FACTOR 1 SUBUNIT A"/>
    <property type="match status" value="1"/>
</dbReference>
<feature type="compositionally biased region" description="Acidic residues" evidence="5">
    <location>
        <begin position="619"/>
        <end position="641"/>
    </location>
</feature>
<evidence type="ECO:0000256" key="4">
    <source>
        <dbReference type="ARBA" id="ARBA00023242"/>
    </source>
</evidence>
<dbReference type="GO" id="GO:0033186">
    <property type="term" value="C:CAF-1 complex"/>
    <property type="evidence" value="ECO:0007669"/>
    <property type="project" value="TreeGrafter"/>
</dbReference>
<evidence type="ECO:0000313" key="8">
    <source>
        <dbReference type="Proteomes" id="UP001515500"/>
    </source>
</evidence>
<proteinExistence type="predicted"/>
<organism evidence="8 9">
    <name type="scientific">Dioscorea cayennensis subsp. rotundata</name>
    <name type="common">White Guinea yam</name>
    <name type="synonym">Dioscorea rotundata</name>
    <dbReference type="NCBI Taxonomy" id="55577"/>
    <lineage>
        <taxon>Eukaryota</taxon>
        <taxon>Viridiplantae</taxon>
        <taxon>Streptophyta</taxon>
        <taxon>Embryophyta</taxon>
        <taxon>Tracheophyta</taxon>
        <taxon>Spermatophyta</taxon>
        <taxon>Magnoliopsida</taxon>
        <taxon>Liliopsida</taxon>
        <taxon>Dioscoreales</taxon>
        <taxon>Dioscoreaceae</taxon>
        <taxon>Dioscorea</taxon>
    </lineage>
</organism>
<feature type="region of interest" description="Disordered" evidence="5">
    <location>
        <begin position="583"/>
        <end position="650"/>
    </location>
</feature>
<evidence type="ECO:0000256" key="2">
    <source>
        <dbReference type="ARBA" id="ARBA00022763"/>
    </source>
</evidence>
<keyword evidence="4" id="KW-0539">Nucleus</keyword>
<feature type="domain" description="Chromatin assembly factor 1 subunit A dimerization" evidence="6">
    <location>
        <begin position="561"/>
        <end position="628"/>
    </location>
</feature>
<evidence type="ECO:0000259" key="7">
    <source>
        <dbReference type="Pfam" id="PF21796"/>
    </source>
</evidence>
<accession>A0AB40B4G8</accession>
<evidence type="ECO:0000259" key="6">
    <source>
        <dbReference type="Pfam" id="PF12253"/>
    </source>
</evidence>
<dbReference type="RefSeq" id="XP_039122165.1">
    <property type="nucleotide sequence ID" value="XM_039266231.1"/>
</dbReference>
<evidence type="ECO:0000313" key="9">
    <source>
        <dbReference type="RefSeq" id="XP_039122165.1"/>
    </source>
</evidence>
<evidence type="ECO:0000256" key="5">
    <source>
        <dbReference type="SAM" id="MobiDB-lite"/>
    </source>
</evidence>
<keyword evidence="3" id="KW-0234">DNA repair</keyword>
<dbReference type="GO" id="GO:0006334">
    <property type="term" value="P:nucleosome assembly"/>
    <property type="evidence" value="ECO:0007669"/>
    <property type="project" value="TreeGrafter"/>
</dbReference>
<dbReference type="PANTHER" id="PTHR15272">
    <property type="entry name" value="CHROMATIN ASSEMBLY FACTOR 1 SUBUNIT A CAF-1 SUBUNIT A"/>
    <property type="match status" value="1"/>
</dbReference>
<feature type="compositionally biased region" description="Acidic residues" evidence="5">
    <location>
        <begin position="596"/>
        <end position="612"/>
    </location>
</feature>
<dbReference type="AlphaFoldDB" id="A0AB40B4G8"/>
<evidence type="ECO:0000256" key="3">
    <source>
        <dbReference type="ARBA" id="ARBA00023204"/>
    </source>
</evidence>
<dbReference type="GO" id="GO:0005634">
    <property type="term" value="C:nucleus"/>
    <property type="evidence" value="ECO:0007669"/>
    <property type="project" value="UniProtKB-SubCell"/>
</dbReference>
<comment type="subcellular location">
    <subcellularLocation>
        <location evidence="1">Nucleus</location>
    </subcellularLocation>
</comment>
<keyword evidence="8" id="KW-1185">Reference proteome</keyword>
<dbReference type="Proteomes" id="UP001515500">
    <property type="component" value="Chromosome 4"/>
</dbReference>
<evidence type="ECO:0000256" key="1">
    <source>
        <dbReference type="ARBA" id="ARBA00004123"/>
    </source>
</evidence>